<reference evidence="1 2" key="2">
    <citation type="submission" date="2019-08" db="EMBL/GenBank/DDBJ databases">
        <title>Jejuicoccus antrihumi gen. nov., sp. nov., a new member of the family Dermacoccaceae isolated from a cave.</title>
        <authorList>
            <person name="Schumann P."/>
            <person name="Kim I.S."/>
        </authorList>
    </citation>
    <scope>NUCLEOTIDE SEQUENCE [LARGE SCALE GENOMIC DNA]</scope>
    <source>
        <strain evidence="1 2">C5-26</strain>
    </source>
</reference>
<organism evidence="1 2">
    <name type="scientific">Leekyejoonella antrihumi</name>
    <dbReference type="NCBI Taxonomy" id="1660198"/>
    <lineage>
        <taxon>Bacteria</taxon>
        <taxon>Bacillati</taxon>
        <taxon>Actinomycetota</taxon>
        <taxon>Actinomycetes</taxon>
        <taxon>Micrococcales</taxon>
        <taxon>Dermacoccaceae</taxon>
        <taxon>Leekyejoonella</taxon>
    </lineage>
</organism>
<dbReference type="Proteomes" id="UP000320244">
    <property type="component" value="Unassembled WGS sequence"/>
</dbReference>
<dbReference type="OrthoDB" id="1401598at2"/>
<proteinExistence type="predicted"/>
<keyword evidence="2" id="KW-1185">Reference proteome</keyword>
<reference evidence="1 2" key="1">
    <citation type="submission" date="2019-05" db="EMBL/GenBank/DDBJ databases">
        <authorList>
            <person name="Lee S.D."/>
        </authorList>
    </citation>
    <scope>NUCLEOTIDE SEQUENCE [LARGE SCALE GENOMIC DNA]</scope>
    <source>
        <strain evidence="1 2">C5-26</strain>
    </source>
</reference>
<name>A0A563DP26_9MICO</name>
<evidence type="ECO:0000313" key="1">
    <source>
        <dbReference type="EMBL" id="TWP31936.1"/>
    </source>
</evidence>
<accession>A0A563DP26</accession>
<evidence type="ECO:0000313" key="2">
    <source>
        <dbReference type="Proteomes" id="UP000320244"/>
    </source>
</evidence>
<dbReference type="AlphaFoldDB" id="A0A563DP26"/>
<protein>
    <submittedName>
        <fullName evidence="1">Uncharacterized protein</fullName>
    </submittedName>
</protein>
<dbReference type="EMBL" id="VCQV01000113">
    <property type="protein sequence ID" value="TWP31936.1"/>
    <property type="molecule type" value="Genomic_DNA"/>
</dbReference>
<dbReference type="RefSeq" id="WP_146321568.1">
    <property type="nucleotide sequence ID" value="NZ_VCQV01000113.1"/>
</dbReference>
<comment type="caution">
    <text evidence="1">The sequence shown here is derived from an EMBL/GenBank/DDBJ whole genome shotgun (WGS) entry which is preliminary data.</text>
</comment>
<gene>
    <name evidence="1" type="ORF">FGL98_24965</name>
</gene>
<sequence length="198" mass="23438">MQQYLQNTFSMEYRSRADLEELVDTEVVEVLKQKLMSEKQHENLAENDALLACAVYGHRQRRSETSHLNEFGFKSWWLTNETRILRHTRDLERENRGSRYMMRPDFLLNFFTFAPKASEVRKSFSTIFPSSLGIQLSRRMDDGAFHRIMADVKEAEGYEDGRRQAIMAECADKLKADFDRRYRHELRDSTESSKRPDP</sequence>